<evidence type="ECO:0000256" key="2">
    <source>
        <dbReference type="ARBA" id="ARBA00002149"/>
    </source>
</evidence>
<keyword evidence="12" id="KW-0408">Iron</keyword>
<comment type="similarity">
    <text evidence="5">Belongs to the choline monooxygenase family.</text>
</comment>
<dbReference type="Gene3D" id="3.90.380.10">
    <property type="entry name" value="Naphthalene 1,2-dioxygenase Alpha Subunit, Chain A, domain 1"/>
    <property type="match status" value="2"/>
</dbReference>
<dbReference type="Pfam" id="PF00355">
    <property type="entry name" value="Rieske"/>
    <property type="match status" value="1"/>
</dbReference>
<dbReference type="InterPro" id="IPR017941">
    <property type="entry name" value="Rieske_2Fe-2S"/>
</dbReference>
<keyword evidence="9" id="KW-0479">Metal-binding</keyword>
<dbReference type="PANTHER" id="PTHR43756">
    <property type="entry name" value="CHOLINE MONOOXYGENASE, CHLOROPLASTIC"/>
    <property type="match status" value="1"/>
</dbReference>
<dbReference type="InterPro" id="IPR036922">
    <property type="entry name" value="Rieske_2Fe-2S_sf"/>
</dbReference>
<evidence type="ECO:0000256" key="11">
    <source>
        <dbReference type="ARBA" id="ARBA00023002"/>
    </source>
</evidence>
<dbReference type="PRINTS" id="PR00090">
    <property type="entry name" value="RNGDIOXGNASE"/>
</dbReference>
<dbReference type="Gene3D" id="2.102.10.10">
    <property type="entry name" value="Rieske [2Fe-2S] iron-sulphur domain"/>
    <property type="match status" value="1"/>
</dbReference>
<dbReference type="EC" id="1.14.15.7" evidence="6"/>
<reference evidence="17" key="1">
    <citation type="journal article" date="2006" name="Plant Biotechnol. (Sheffield)">
        <title>Transcriptional response of glycinebetaine-related genes to salt stress and light in leaf beet.</title>
        <authorList>
            <person name="Tabuchi T."/>
            <person name="Okada T."/>
            <person name="Takashima Y."/>
            <person name="Azuma T."/>
            <person name="Nanmori T."/>
            <person name="Yasuda T."/>
        </authorList>
    </citation>
    <scope>NUCLEOTIDE SEQUENCE</scope>
</reference>
<evidence type="ECO:0000256" key="7">
    <source>
        <dbReference type="ARBA" id="ARBA00014931"/>
    </source>
</evidence>
<evidence type="ECO:0000256" key="14">
    <source>
        <dbReference type="ARBA" id="ARBA00034078"/>
    </source>
</evidence>
<evidence type="ECO:0000256" key="5">
    <source>
        <dbReference type="ARBA" id="ARBA00010848"/>
    </source>
</evidence>
<dbReference type="GO" id="GO:0009570">
    <property type="term" value="C:chloroplast stroma"/>
    <property type="evidence" value="ECO:0007669"/>
    <property type="project" value="UniProtKB-SubCell"/>
</dbReference>
<dbReference type="SUPFAM" id="SSF50022">
    <property type="entry name" value="ISP domain"/>
    <property type="match status" value="1"/>
</dbReference>
<evidence type="ECO:0000313" key="17">
    <source>
        <dbReference type="EMBL" id="BAE07177.2"/>
    </source>
</evidence>
<evidence type="ECO:0000256" key="1">
    <source>
        <dbReference type="ARBA" id="ARBA00001962"/>
    </source>
</evidence>
<evidence type="ECO:0000256" key="4">
    <source>
        <dbReference type="ARBA" id="ARBA00004866"/>
    </source>
</evidence>
<dbReference type="CDD" id="cd08883">
    <property type="entry name" value="RHO_alpha_C_CMO-like"/>
    <property type="match status" value="1"/>
</dbReference>
<evidence type="ECO:0000256" key="15">
    <source>
        <dbReference type="ARBA" id="ARBA00049097"/>
    </source>
</evidence>
<evidence type="ECO:0000259" key="16">
    <source>
        <dbReference type="PROSITE" id="PS51296"/>
    </source>
</evidence>
<dbReference type="AlphaFoldDB" id="Q4H1G6"/>
<comment type="cofactor">
    <cofactor evidence="1">
        <name>Fe cation</name>
        <dbReference type="ChEBI" id="CHEBI:24875"/>
    </cofactor>
</comment>
<dbReference type="PROSITE" id="PS51296">
    <property type="entry name" value="RIESKE"/>
    <property type="match status" value="1"/>
</dbReference>
<comment type="pathway">
    <text evidence="4">Amine and polyamine biosynthesis; betaine biosynthesis via choline pathway; betaine aldehyde from choline (monooxygenase route): step 1/1.</text>
</comment>
<sequence length="447" mass="50324">MAASATTMLLKYPTLCAMPNSSSSSNNNNDLPTSIPLNNNNNLLSNKNKILQTPNINTSTNKIITKAVASPVFPTLKTTSNTPSSIRSLVHEFDPEIPPEDALTPPSTWYTEPAFYSHELERIFYKGWQVAGYSEQVKEKNQYFTGSLGNVEYLVSRDGQGELHAFHNVCTQRASILACGSGKKSCFVCPYHGWVYGLDGSLAKASKATETQNLDPKELGLAPLKVAEWGPFILISLDRSLDANADVGTEWIGKSAEDVKAHAFDPNLKFTHRSEFPMECNWKVFCDNYLDSSYHVPYAHKYYAAELDFDTYNTEMIEKCVIQRVGSSSNKPDGFDRLGTEAFYAFIYPNFAVERYGTWMTTMHVVPMGQRKCKLVVDYYLEKAMLDDKAYIDKGIAINDNVQKEDKVLCESVQRGLETPAYRSGRYVMPIEKGIHHFHCWLHETLQ</sequence>
<evidence type="ECO:0000256" key="8">
    <source>
        <dbReference type="ARBA" id="ARBA00022714"/>
    </source>
</evidence>
<dbReference type="GO" id="GO:0005506">
    <property type="term" value="F:iron ion binding"/>
    <property type="evidence" value="ECO:0007669"/>
    <property type="project" value="InterPro"/>
</dbReference>
<keyword evidence="10" id="KW-0809">Transit peptide</keyword>
<keyword evidence="13" id="KW-0411">Iron-sulfur</keyword>
<protein>
    <recommendedName>
        <fullName evidence="7">Choline monooxygenase, chloroplastic</fullName>
        <ecNumber evidence="6">1.14.15.7</ecNumber>
    </recommendedName>
</protein>
<dbReference type="InterPro" id="IPR001663">
    <property type="entry name" value="Rng_hydr_dOase-A"/>
</dbReference>
<dbReference type="Pfam" id="PF00848">
    <property type="entry name" value="Ring_hydroxyl_A"/>
    <property type="match status" value="1"/>
</dbReference>
<dbReference type="CDD" id="cd03541">
    <property type="entry name" value="Rieske_RO_Alpha_CMO"/>
    <property type="match status" value="1"/>
</dbReference>
<name>Q4H1G6_BETVU</name>
<organism evidence="17">
    <name type="scientific">Beta vulgaris</name>
    <name type="common">Sugar beet</name>
    <dbReference type="NCBI Taxonomy" id="161934"/>
    <lineage>
        <taxon>Eukaryota</taxon>
        <taxon>Viridiplantae</taxon>
        <taxon>Streptophyta</taxon>
        <taxon>Embryophyta</taxon>
        <taxon>Tracheophyta</taxon>
        <taxon>Spermatophyta</taxon>
        <taxon>Magnoliopsida</taxon>
        <taxon>eudicotyledons</taxon>
        <taxon>Gunneridae</taxon>
        <taxon>Pentapetalae</taxon>
        <taxon>Caryophyllales</taxon>
        <taxon>Chenopodiaceae</taxon>
        <taxon>Betoideae</taxon>
        <taxon>Beta</taxon>
    </lineage>
</organism>
<dbReference type="GO" id="GO:0051537">
    <property type="term" value="F:2 iron, 2 sulfur cluster binding"/>
    <property type="evidence" value="ECO:0007669"/>
    <property type="project" value="UniProtKB-KW"/>
</dbReference>
<dbReference type="EMBL" id="AB221007">
    <property type="protein sequence ID" value="BAE07177.2"/>
    <property type="molecule type" value="mRNA"/>
</dbReference>
<dbReference type="SUPFAM" id="SSF55961">
    <property type="entry name" value="Bet v1-like"/>
    <property type="match status" value="1"/>
</dbReference>
<feature type="domain" description="Rieske" evidence="16">
    <location>
        <begin position="128"/>
        <end position="235"/>
    </location>
</feature>
<evidence type="ECO:0000256" key="10">
    <source>
        <dbReference type="ARBA" id="ARBA00022946"/>
    </source>
</evidence>
<evidence type="ECO:0000256" key="13">
    <source>
        <dbReference type="ARBA" id="ARBA00023014"/>
    </source>
</evidence>
<keyword evidence="17" id="KW-0503">Monooxygenase</keyword>
<comment type="function">
    <text evidence="2">Catalyzes the first step of the osmoprotectant glycine betaine synthesis.</text>
</comment>
<comment type="subcellular location">
    <subcellularLocation>
        <location evidence="3">Plastid</location>
        <location evidence="3">Chloroplast stroma</location>
    </subcellularLocation>
</comment>
<proteinExistence type="evidence at transcript level"/>
<dbReference type="PANTHER" id="PTHR43756:SF5">
    <property type="entry name" value="CHOLINE MONOOXYGENASE, CHLOROPLASTIC"/>
    <property type="match status" value="1"/>
</dbReference>
<evidence type="ECO:0000256" key="12">
    <source>
        <dbReference type="ARBA" id="ARBA00023004"/>
    </source>
</evidence>
<evidence type="ECO:0000256" key="9">
    <source>
        <dbReference type="ARBA" id="ARBA00022723"/>
    </source>
</evidence>
<dbReference type="UniPathway" id="UPA00529">
    <property type="reaction ID" value="UER00430"/>
</dbReference>
<dbReference type="InterPro" id="IPR015879">
    <property type="entry name" value="Ring_hydroxy_dOase_asu_C_dom"/>
</dbReference>
<comment type="catalytic activity">
    <reaction evidence="15">
        <text>choline + 2 reduced [2Fe-2S]-[ferredoxin] + O2 + 2 H(+) = betaine aldehyde hydrate + 2 oxidized [2Fe-2S]-[ferredoxin] + H2O</text>
        <dbReference type="Rhea" id="RHEA:17769"/>
        <dbReference type="Rhea" id="RHEA-COMP:10000"/>
        <dbReference type="Rhea" id="RHEA-COMP:10001"/>
        <dbReference type="ChEBI" id="CHEBI:15354"/>
        <dbReference type="ChEBI" id="CHEBI:15377"/>
        <dbReference type="ChEBI" id="CHEBI:15378"/>
        <dbReference type="ChEBI" id="CHEBI:15379"/>
        <dbReference type="ChEBI" id="CHEBI:15870"/>
        <dbReference type="ChEBI" id="CHEBI:33737"/>
        <dbReference type="ChEBI" id="CHEBI:33738"/>
        <dbReference type="EC" id="1.14.15.7"/>
    </reaction>
</comment>
<dbReference type="GO" id="GO:0019285">
    <property type="term" value="P:glycine betaine biosynthetic process from choline"/>
    <property type="evidence" value="ECO:0007669"/>
    <property type="project" value="UniProtKB-UniPathway"/>
</dbReference>
<evidence type="ECO:0000256" key="3">
    <source>
        <dbReference type="ARBA" id="ARBA00004470"/>
    </source>
</evidence>
<evidence type="ECO:0000256" key="6">
    <source>
        <dbReference type="ARBA" id="ARBA00012763"/>
    </source>
</evidence>
<gene>
    <name evidence="17" type="primary">BvCMO1</name>
</gene>
<dbReference type="GO" id="GO:0019133">
    <property type="term" value="F:choline monooxygenase activity"/>
    <property type="evidence" value="ECO:0007669"/>
    <property type="project" value="UniProtKB-EC"/>
</dbReference>
<accession>Q4H1G6</accession>
<comment type="cofactor">
    <cofactor evidence="14">
        <name>[2Fe-2S] cluster</name>
        <dbReference type="ChEBI" id="CHEBI:190135"/>
    </cofactor>
</comment>
<keyword evidence="8" id="KW-0001">2Fe-2S</keyword>
<keyword evidence="11" id="KW-0560">Oxidoreductase</keyword>